<dbReference type="Proteomes" id="UP000049685">
    <property type="component" value="Unassembled WGS sequence"/>
</dbReference>
<protein>
    <submittedName>
        <fullName evidence="1">Uncharacterized protein</fullName>
    </submittedName>
</protein>
<name>A0A9P1P7Y5_PARSO</name>
<evidence type="ECO:0000313" key="1">
    <source>
        <dbReference type="EMBL" id="CEN31408.1"/>
    </source>
</evidence>
<dbReference type="RefSeq" id="WP_155490228.1">
    <property type="nucleotide sequence ID" value="NZ_CDNY01000004.1"/>
</dbReference>
<comment type="caution">
    <text evidence="1">The sequence shown here is derived from an EMBL/GenBank/DDBJ whole genome shotgun (WGS) entry which is preliminary data.</text>
</comment>
<evidence type="ECO:0000313" key="2">
    <source>
        <dbReference type="Proteomes" id="UP000049685"/>
    </source>
</evidence>
<reference evidence="2" key="1">
    <citation type="submission" date="2015-01" db="EMBL/GenBank/DDBJ databases">
        <authorList>
            <person name="Aslett A.Martin."/>
            <person name="De Silva Nishadi"/>
        </authorList>
    </citation>
    <scope>NUCLEOTIDE SEQUENCE [LARGE SCALE GENOMIC DNA]</scope>
    <source>
        <strain evidence="2">UMC4404</strain>
    </source>
</reference>
<organism evidence="1 2">
    <name type="scientific">Paraclostridium sordellii</name>
    <name type="common">Clostridium sordellii</name>
    <dbReference type="NCBI Taxonomy" id="1505"/>
    <lineage>
        <taxon>Bacteria</taxon>
        <taxon>Bacillati</taxon>
        <taxon>Bacillota</taxon>
        <taxon>Clostridia</taxon>
        <taxon>Peptostreptococcales</taxon>
        <taxon>Peptostreptococcaceae</taxon>
        <taxon>Paraclostridium</taxon>
    </lineage>
</organism>
<dbReference type="EMBL" id="CDNY01000004">
    <property type="protein sequence ID" value="CEN31408.1"/>
    <property type="molecule type" value="Genomic_DNA"/>
</dbReference>
<proteinExistence type="predicted"/>
<accession>A0A9P1P7Y5</accession>
<gene>
    <name evidence="1" type="ORF">UMC4404_32821</name>
</gene>
<dbReference type="AlphaFoldDB" id="A0A9P1P7Y5"/>
<sequence length="55" mass="6521">MDITESAIKLEYLVKEICKVKGLDIKQLLEREDPKLRLVWKEAQQVFFKSKPVMN</sequence>